<feature type="signal peptide" evidence="3">
    <location>
        <begin position="1"/>
        <end position="15"/>
    </location>
</feature>
<dbReference type="SUPFAM" id="SSF52058">
    <property type="entry name" value="L domain-like"/>
    <property type="match status" value="3"/>
</dbReference>
<evidence type="ECO:0000256" key="1">
    <source>
        <dbReference type="ARBA" id="ARBA00022614"/>
    </source>
</evidence>
<dbReference type="InterPro" id="IPR032675">
    <property type="entry name" value="LRR_dom_sf"/>
</dbReference>
<accession>A0A6P7F4F9</accession>
<dbReference type="SUPFAM" id="SSF52075">
    <property type="entry name" value="Outer arm dynein light chain 1"/>
    <property type="match status" value="1"/>
</dbReference>
<sequence length="1009" mass="115766">MLLIVLLLMLYPSEGICGSCWFNDHTFYCSKINQDQFLYELFNQEDYLSSNYINTIIIEDSNYETIADFPNLSDLLPNITITDLAIRRSSVKSISDSIFTVFNMLLIVLLLMLYPNEGIGGSCWFKGHTFYCSRINQDQFLYELFRQEEYLSSNYINTIIIEDSDFQAITDFPNLSDLLPNITITDLAIRRSVVNYISESTFTVFDQLVNLDLSENYIDNVAFCAGLSVSVKTANLSHNRISSIDISQRKVVLDYLDLSYNNLTKYTESSIDRDFMGKSLDLSYNTYLTDVYVLEKSELYILGCNVQNFVNHLTVKKMFTNFLPYHCKLNVVDFFTISNTNLNVITQNVAPNIFCESGSTLIDFSNTNLTAIPKNFFDFDSDCFELNLSYNDLSNLEDHILGSTTLKKINLSFSRISNISSKFFKANNRIGEINLTANYLDKSVCDGSENLNDLYSLDMSLNSLTELTSNSFKSCVYLKYINMSRCFIDHVASDSFKSLRNVESINLSNNKILIIESDTFYNLQNLMALDLSENYLEAIRENAFSKLDSLEKILFSKSDKTKRVGLTIHTGAFQDLRKLNELQLAELGIQQMMPGAFKNLLNLNIIDLRKNYLSFLGTDVFFNIKAHALYSGYVSMPVHFDSTVNITNLFLETYQSILHERSVVSLNLKHLHILNSNIYLISSSFLLGSYKLEYLDFENTTVQIANSEVFTGLFNLLELDATIFFRDIDVLKDYTFKDLNSLKSLYLSNGKLTTIEKDAFFGLKNLENLYLNNNKIEYLDASLFRNLKLSLLDLSNNAFETIDILSFPSNLPYLKNLDLSHCQLKNLSASNKTQHENLERLILSNNMLTEISNLIIDSFPNLRILHINQNMISRIPYIEDGRNITEIRADGNHLTYLSNIDAKKNLQFLNISDNPNLGVNVQVTYLREVPFLETYLMDNTGIVLRYNEIAYYFPSLKQVGLNYNNYQCNELQRIVQKMDERNISYIPDSPRYDIDNINGITCVNKISSS</sequence>
<dbReference type="InterPro" id="IPR001611">
    <property type="entry name" value="Leu-rich_rpt"/>
</dbReference>
<reference evidence="4" key="1">
    <citation type="submission" date="2025-08" db="UniProtKB">
        <authorList>
            <consortium name="RefSeq"/>
        </authorList>
    </citation>
    <scope>IDENTIFICATION</scope>
    <source>
        <tissue evidence="4">Whole insect</tissue>
    </source>
</reference>
<dbReference type="InterPro" id="IPR050333">
    <property type="entry name" value="SLRP"/>
</dbReference>
<keyword evidence="2" id="KW-0677">Repeat</keyword>
<dbReference type="PANTHER" id="PTHR45712">
    <property type="entry name" value="AGAP008170-PA"/>
    <property type="match status" value="1"/>
</dbReference>
<dbReference type="Gene3D" id="3.80.10.10">
    <property type="entry name" value="Ribonuclease Inhibitor"/>
    <property type="match status" value="5"/>
</dbReference>
<organism evidence="4">
    <name type="scientific">Diabrotica virgifera virgifera</name>
    <name type="common">western corn rootworm</name>
    <dbReference type="NCBI Taxonomy" id="50390"/>
    <lineage>
        <taxon>Eukaryota</taxon>
        <taxon>Metazoa</taxon>
        <taxon>Ecdysozoa</taxon>
        <taxon>Arthropoda</taxon>
        <taxon>Hexapoda</taxon>
        <taxon>Insecta</taxon>
        <taxon>Pterygota</taxon>
        <taxon>Neoptera</taxon>
        <taxon>Endopterygota</taxon>
        <taxon>Coleoptera</taxon>
        <taxon>Polyphaga</taxon>
        <taxon>Cucujiformia</taxon>
        <taxon>Chrysomeloidea</taxon>
        <taxon>Chrysomelidae</taxon>
        <taxon>Galerucinae</taxon>
        <taxon>Diabroticina</taxon>
        <taxon>Diabroticites</taxon>
        <taxon>Diabrotica</taxon>
    </lineage>
</organism>
<dbReference type="SMART" id="SM00369">
    <property type="entry name" value="LRR_TYP"/>
    <property type="match status" value="11"/>
</dbReference>
<gene>
    <name evidence="4" type="primary">LOC114326219</name>
</gene>
<dbReference type="AlphaFoldDB" id="A0A6P7F4F9"/>
<dbReference type="PROSITE" id="PS51450">
    <property type="entry name" value="LRR"/>
    <property type="match status" value="2"/>
</dbReference>
<dbReference type="PANTHER" id="PTHR45712:SF22">
    <property type="entry name" value="INSULIN-LIKE GROWTH FACTOR-BINDING PROTEIN COMPLEX ACID LABILE SUBUNIT"/>
    <property type="match status" value="1"/>
</dbReference>
<dbReference type="OrthoDB" id="2013775at2759"/>
<dbReference type="Pfam" id="PF13855">
    <property type="entry name" value="LRR_8"/>
    <property type="match status" value="2"/>
</dbReference>
<dbReference type="Pfam" id="PF12799">
    <property type="entry name" value="LRR_4"/>
    <property type="match status" value="1"/>
</dbReference>
<evidence type="ECO:0000256" key="3">
    <source>
        <dbReference type="SAM" id="SignalP"/>
    </source>
</evidence>
<dbReference type="SMART" id="SM00365">
    <property type="entry name" value="LRR_SD22"/>
    <property type="match status" value="6"/>
</dbReference>
<dbReference type="InterPro" id="IPR025875">
    <property type="entry name" value="Leu-rich_rpt_4"/>
</dbReference>
<dbReference type="RefSeq" id="XP_028130311.1">
    <property type="nucleotide sequence ID" value="XM_028274510.1"/>
</dbReference>
<evidence type="ECO:0000313" key="4">
    <source>
        <dbReference type="RefSeq" id="XP_028130311.1"/>
    </source>
</evidence>
<evidence type="ECO:0000256" key="2">
    <source>
        <dbReference type="ARBA" id="ARBA00022737"/>
    </source>
</evidence>
<dbReference type="InterPro" id="IPR003591">
    <property type="entry name" value="Leu-rich_rpt_typical-subtyp"/>
</dbReference>
<feature type="chain" id="PRO_5027983113" evidence="3">
    <location>
        <begin position="16"/>
        <end position="1009"/>
    </location>
</feature>
<protein>
    <submittedName>
        <fullName evidence="4">Toll-like receptor 3 isoform X1</fullName>
    </submittedName>
</protein>
<proteinExistence type="predicted"/>
<name>A0A6P7F4F9_DIAVI</name>
<dbReference type="InParanoid" id="A0A6P7F4F9"/>
<keyword evidence="1" id="KW-0433">Leucine-rich repeat</keyword>
<keyword evidence="3" id="KW-0732">Signal</keyword>